<feature type="domain" description="OmpA-like" evidence="7">
    <location>
        <begin position="265"/>
        <end position="389"/>
    </location>
</feature>
<evidence type="ECO:0000256" key="5">
    <source>
        <dbReference type="SAM" id="MobiDB-lite"/>
    </source>
</evidence>
<proteinExistence type="predicted"/>
<dbReference type="OrthoDB" id="5166631at2"/>
<dbReference type="RefSeq" id="WP_132198845.1">
    <property type="nucleotide sequence ID" value="NZ_SMKY01000083.1"/>
</dbReference>
<dbReference type="InterPro" id="IPR050330">
    <property type="entry name" value="Bact_OuterMem_StrucFunc"/>
</dbReference>
<evidence type="ECO:0000256" key="3">
    <source>
        <dbReference type="ARBA" id="ARBA00023237"/>
    </source>
</evidence>
<comment type="subcellular location">
    <subcellularLocation>
        <location evidence="1">Cell outer membrane</location>
    </subcellularLocation>
</comment>
<evidence type="ECO:0000313" key="8">
    <source>
        <dbReference type="EMBL" id="TDD81021.1"/>
    </source>
</evidence>
<dbReference type="CDD" id="cd07185">
    <property type="entry name" value="OmpA_C-like"/>
    <property type="match status" value="1"/>
</dbReference>
<dbReference type="AlphaFoldDB" id="A0A4R5B5C3"/>
<evidence type="ECO:0000259" key="7">
    <source>
        <dbReference type="PROSITE" id="PS51123"/>
    </source>
</evidence>
<dbReference type="InterPro" id="IPR006664">
    <property type="entry name" value="OMP_bac"/>
</dbReference>
<reference evidence="8 9" key="1">
    <citation type="submission" date="2019-03" db="EMBL/GenBank/DDBJ databases">
        <title>Draft genome sequences of novel Actinobacteria.</title>
        <authorList>
            <person name="Sahin N."/>
            <person name="Ay H."/>
            <person name="Saygin H."/>
        </authorList>
    </citation>
    <scope>NUCLEOTIDE SEQUENCE [LARGE SCALE GENOMIC DNA]</scope>
    <source>
        <strain evidence="8 9">DSM 45941</strain>
    </source>
</reference>
<feature type="signal peptide" evidence="6">
    <location>
        <begin position="1"/>
        <end position="22"/>
    </location>
</feature>
<dbReference type="Pfam" id="PF00691">
    <property type="entry name" value="OmpA"/>
    <property type="match status" value="1"/>
</dbReference>
<keyword evidence="9" id="KW-1185">Reference proteome</keyword>
<accession>A0A4R5B5C3</accession>
<dbReference type="PROSITE" id="PS51257">
    <property type="entry name" value="PROKAR_LIPOPROTEIN"/>
    <property type="match status" value="1"/>
</dbReference>
<dbReference type="EMBL" id="SMKY01000083">
    <property type="protein sequence ID" value="TDD81021.1"/>
    <property type="molecule type" value="Genomic_DNA"/>
</dbReference>
<dbReference type="InterPro" id="IPR036737">
    <property type="entry name" value="OmpA-like_sf"/>
</dbReference>
<name>A0A4R5B5C3_9ACTN</name>
<gene>
    <name evidence="8" type="ORF">E1293_19435</name>
</gene>
<evidence type="ECO:0000256" key="1">
    <source>
        <dbReference type="ARBA" id="ARBA00004442"/>
    </source>
</evidence>
<feature type="region of interest" description="Disordered" evidence="5">
    <location>
        <begin position="350"/>
        <end position="389"/>
    </location>
</feature>
<feature type="compositionally biased region" description="Low complexity" evidence="5">
    <location>
        <begin position="39"/>
        <end position="58"/>
    </location>
</feature>
<evidence type="ECO:0000313" key="9">
    <source>
        <dbReference type="Proteomes" id="UP000295578"/>
    </source>
</evidence>
<dbReference type="Gene3D" id="3.30.1330.60">
    <property type="entry name" value="OmpA-like domain"/>
    <property type="match status" value="1"/>
</dbReference>
<sequence length="389" mass="39182">MRRLVRTLAALVAAGLVLSACGGPTSDNAPGSASGGASGAASSGASGGAAPTATAAGPEPTSCPGGGQLIKAVDIPAVHSDPVHIPATTIGGQKVAAATVPGVDIPAQHVPAQCVEHKPAPGGCLGAITIPGTAIPAVTIPAVRVPGVKAPGIDVEPIERPAVSRQAVDRPAVTRGEVCQSKPSEEGQYVSSVYRASLYRSSLYRSSAYRSSVYRSRACNDKGECIPAVTVPGLSVPGVSVPGVSVPGASLKAYVAGPAEVIKGEESIAYNIKADVLFDFGKADIKPAAEAELTKLAESIGKDVPPGASIQVDGHTDAKGDTASNKTLSEHRARAIADWLATKGGIDRSRLKATGYGETKPAHPNTKPDGSDDPSGRAKNRRVVISAAR</sequence>
<dbReference type="PANTHER" id="PTHR30329:SF21">
    <property type="entry name" value="LIPOPROTEIN YIAD-RELATED"/>
    <property type="match status" value="1"/>
</dbReference>
<feature type="region of interest" description="Disordered" evidence="5">
    <location>
        <begin position="306"/>
        <end position="328"/>
    </location>
</feature>
<dbReference type="PROSITE" id="PS51123">
    <property type="entry name" value="OMPA_2"/>
    <property type="match status" value="1"/>
</dbReference>
<feature type="region of interest" description="Disordered" evidence="5">
    <location>
        <begin position="27"/>
        <end position="67"/>
    </location>
</feature>
<keyword evidence="6" id="KW-0732">Signal</keyword>
<dbReference type="InterPro" id="IPR006665">
    <property type="entry name" value="OmpA-like"/>
</dbReference>
<keyword evidence="2 4" id="KW-0472">Membrane</keyword>
<dbReference type="Proteomes" id="UP000295578">
    <property type="component" value="Unassembled WGS sequence"/>
</dbReference>
<evidence type="ECO:0000256" key="6">
    <source>
        <dbReference type="SAM" id="SignalP"/>
    </source>
</evidence>
<dbReference type="SUPFAM" id="SSF103088">
    <property type="entry name" value="OmpA-like"/>
    <property type="match status" value="1"/>
</dbReference>
<feature type="chain" id="PRO_5039146999" evidence="6">
    <location>
        <begin position="23"/>
        <end position="389"/>
    </location>
</feature>
<protein>
    <submittedName>
        <fullName evidence="8">OmpA family protein</fullName>
    </submittedName>
</protein>
<evidence type="ECO:0000256" key="4">
    <source>
        <dbReference type="PROSITE-ProRule" id="PRU00473"/>
    </source>
</evidence>
<keyword evidence="3" id="KW-0998">Cell outer membrane</keyword>
<dbReference type="GO" id="GO:0009279">
    <property type="term" value="C:cell outer membrane"/>
    <property type="evidence" value="ECO:0007669"/>
    <property type="project" value="UniProtKB-SubCell"/>
</dbReference>
<dbReference type="PANTHER" id="PTHR30329">
    <property type="entry name" value="STATOR ELEMENT OF FLAGELLAR MOTOR COMPLEX"/>
    <property type="match status" value="1"/>
</dbReference>
<evidence type="ECO:0000256" key="2">
    <source>
        <dbReference type="ARBA" id="ARBA00023136"/>
    </source>
</evidence>
<dbReference type="PRINTS" id="PR01021">
    <property type="entry name" value="OMPADOMAIN"/>
</dbReference>
<comment type="caution">
    <text evidence="8">The sequence shown here is derived from an EMBL/GenBank/DDBJ whole genome shotgun (WGS) entry which is preliminary data.</text>
</comment>
<organism evidence="8 9">
    <name type="scientific">Actinomadura darangshiensis</name>
    <dbReference type="NCBI Taxonomy" id="705336"/>
    <lineage>
        <taxon>Bacteria</taxon>
        <taxon>Bacillati</taxon>
        <taxon>Actinomycetota</taxon>
        <taxon>Actinomycetes</taxon>
        <taxon>Streptosporangiales</taxon>
        <taxon>Thermomonosporaceae</taxon>
        <taxon>Actinomadura</taxon>
    </lineage>
</organism>